<keyword evidence="2" id="KW-0489">Methyltransferase</keyword>
<dbReference type="Proteomes" id="UP000642910">
    <property type="component" value="Unassembled WGS sequence"/>
</dbReference>
<dbReference type="InterPro" id="IPR029063">
    <property type="entry name" value="SAM-dependent_MTases_sf"/>
</dbReference>
<reference evidence="2 3" key="1">
    <citation type="submission" date="2020-11" db="EMBL/GenBank/DDBJ databases">
        <title>Genomic insight of Alicyclobacillus mali FL 18 reveals a new arsenic-resistant strain, with potential in environmental biotechnology.</title>
        <authorList>
            <person name="Fiorentino G."/>
            <person name="Gallo G."/>
            <person name="Aulitto M."/>
        </authorList>
    </citation>
    <scope>NUCLEOTIDE SEQUENCE [LARGE SCALE GENOMIC DNA]</scope>
    <source>
        <strain evidence="2 3">FL 18</strain>
    </source>
</reference>
<accession>A0ABS0F4J2</accession>
<dbReference type="RefSeq" id="WP_067849573.1">
    <property type="nucleotide sequence ID" value="NZ_JADPKZ010000042.1"/>
</dbReference>
<organism evidence="2 3">
    <name type="scientific">Alicyclobacillus mali</name>
    <name type="common">ex Roth et al. 2021</name>
    <dbReference type="NCBI Taxonomy" id="1123961"/>
    <lineage>
        <taxon>Bacteria</taxon>
        <taxon>Bacillati</taxon>
        <taxon>Bacillota</taxon>
        <taxon>Bacilli</taxon>
        <taxon>Bacillales</taxon>
        <taxon>Alicyclobacillaceae</taxon>
        <taxon>Alicyclobacillus</taxon>
    </lineage>
</organism>
<dbReference type="SUPFAM" id="SSF53335">
    <property type="entry name" value="S-adenosyl-L-methionine-dependent methyltransferases"/>
    <property type="match status" value="1"/>
</dbReference>
<dbReference type="InterPro" id="IPR013216">
    <property type="entry name" value="Methyltransf_11"/>
</dbReference>
<dbReference type="CDD" id="cd02440">
    <property type="entry name" value="AdoMet_MTases"/>
    <property type="match status" value="1"/>
</dbReference>
<dbReference type="PANTHER" id="PTHR43591:SF24">
    <property type="entry name" value="2-METHOXY-6-POLYPRENYL-1,4-BENZOQUINOL METHYLASE, MITOCHONDRIAL"/>
    <property type="match status" value="1"/>
</dbReference>
<dbReference type="EMBL" id="JADPKZ010000042">
    <property type="protein sequence ID" value="MBF8378222.1"/>
    <property type="molecule type" value="Genomic_DNA"/>
</dbReference>
<dbReference type="GO" id="GO:0032259">
    <property type="term" value="P:methylation"/>
    <property type="evidence" value="ECO:0007669"/>
    <property type="project" value="UniProtKB-KW"/>
</dbReference>
<keyword evidence="2" id="KW-0808">Transferase</keyword>
<feature type="domain" description="Methyltransferase type 11" evidence="1">
    <location>
        <begin position="106"/>
        <end position="201"/>
    </location>
</feature>
<dbReference type="Gene3D" id="3.40.50.150">
    <property type="entry name" value="Vaccinia Virus protein VP39"/>
    <property type="match status" value="1"/>
</dbReference>
<name>A0ABS0F4J2_9BACL</name>
<dbReference type="PANTHER" id="PTHR43591">
    <property type="entry name" value="METHYLTRANSFERASE"/>
    <property type="match status" value="1"/>
</dbReference>
<evidence type="ECO:0000259" key="1">
    <source>
        <dbReference type="Pfam" id="PF08241"/>
    </source>
</evidence>
<dbReference type="Pfam" id="PF08241">
    <property type="entry name" value="Methyltransf_11"/>
    <property type="match status" value="1"/>
</dbReference>
<gene>
    <name evidence="2" type="ORF">IW967_10155</name>
</gene>
<sequence>MKRETLALLCDPVHGKPLEFVARPRPALRAVVGGSEYPLVHGIPIFAAQAAVVGANARYQKLYDRIAPVYDLANSFSFTLRSGGEKQYRADILRELEVRDGDRVIEISCGTGRNLLFLNRSYSGLEMYGLDLSLGMLRVCQRACRREGAEIRLFQGLAEALPFRDNTFDVVFHVGGINFFTDPARAMQEMMRIAKPGTKVVVVDETERKVRSTYERVPFVRRWFRDRGALVEIPIHAVPKMAEDVRVQELDGGNLYCLTFRKPLGADGQTPGRRDLSF</sequence>
<proteinExistence type="predicted"/>
<dbReference type="GO" id="GO:0008168">
    <property type="term" value="F:methyltransferase activity"/>
    <property type="evidence" value="ECO:0007669"/>
    <property type="project" value="UniProtKB-KW"/>
</dbReference>
<evidence type="ECO:0000313" key="3">
    <source>
        <dbReference type="Proteomes" id="UP000642910"/>
    </source>
</evidence>
<evidence type="ECO:0000313" key="2">
    <source>
        <dbReference type="EMBL" id="MBF8378222.1"/>
    </source>
</evidence>
<comment type="caution">
    <text evidence="2">The sequence shown here is derived from an EMBL/GenBank/DDBJ whole genome shotgun (WGS) entry which is preliminary data.</text>
</comment>
<keyword evidence="3" id="KW-1185">Reference proteome</keyword>
<protein>
    <submittedName>
        <fullName evidence="2">Class I SAM-dependent methyltransferase</fullName>
    </submittedName>
</protein>